<dbReference type="InterPro" id="IPR003779">
    <property type="entry name" value="CMD-like"/>
</dbReference>
<dbReference type="EMBL" id="SLWM01000004">
    <property type="protein sequence ID" value="TCO25530.1"/>
    <property type="molecule type" value="Genomic_DNA"/>
</dbReference>
<dbReference type="Proteomes" id="UP000295818">
    <property type="component" value="Unassembled WGS sequence"/>
</dbReference>
<evidence type="ECO:0000313" key="3">
    <source>
        <dbReference type="Proteomes" id="UP000295818"/>
    </source>
</evidence>
<dbReference type="RefSeq" id="WP_158292796.1">
    <property type="nucleotide sequence ID" value="NZ_SLWM01000004.1"/>
</dbReference>
<comment type="caution">
    <text evidence="2">The sequence shown here is derived from an EMBL/GenBank/DDBJ whole genome shotgun (WGS) entry which is preliminary data.</text>
</comment>
<name>A0ABY2BQF1_9ACTN</name>
<dbReference type="Gene3D" id="1.20.1290.10">
    <property type="entry name" value="AhpD-like"/>
    <property type="match status" value="1"/>
</dbReference>
<keyword evidence="3" id="KW-1185">Reference proteome</keyword>
<evidence type="ECO:0000313" key="2">
    <source>
        <dbReference type="EMBL" id="TCO25530.1"/>
    </source>
</evidence>
<sequence>MDLTIHTPDTAPAESKALLDGIAEDLGFVPNLAATAAASPTLLAGFDGLRRAVGSGALDPVLRETAGVAVGVAADNRYGVAFHSTVLSGLGADDGEIERMRSGEPPADPRAAAVYALARELVLTRGKVADGTVRRATEEGLSPGEILEIVAECTFVGLIGVLDNLAGRVTLDEFLRPWAWTAP</sequence>
<dbReference type="InterPro" id="IPR029032">
    <property type="entry name" value="AhpD-like"/>
</dbReference>
<dbReference type="PANTHER" id="PTHR35446:SF2">
    <property type="entry name" value="CARBOXYMUCONOLACTONE DECARBOXYLASE-LIKE DOMAIN-CONTAINING PROTEIN"/>
    <property type="match status" value="1"/>
</dbReference>
<proteinExistence type="predicted"/>
<gene>
    <name evidence="2" type="ORF">EV644_10434</name>
</gene>
<dbReference type="Pfam" id="PF02627">
    <property type="entry name" value="CMD"/>
    <property type="match status" value="1"/>
</dbReference>
<dbReference type="SUPFAM" id="SSF69118">
    <property type="entry name" value="AhpD-like"/>
    <property type="match status" value="1"/>
</dbReference>
<accession>A0ABY2BQF1</accession>
<protein>
    <submittedName>
        <fullName evidence="2">Alkylhydroperoxidase family enzyme</fullName>
    </submittedName>
</protein>
<evidence type="ECO:0000259" key="1">
    <source>
        <dbReference type="Pfam" id="PF02627"/>
    </source>
</evidence>
<organism evidence="2 3">
    <name type="scientific">Kribbella orskensis</name>
    <dbReference type="NCBI Taxonomy" id="2512216"/>
    <lineage>
        <taxon>Bacteria</taxon>
        <taxon>Bacillati</taxon>
        <taxon>Actinomycetota</taxon>
        <taxon>Actinomycetes</taxon>
        <taxon>Propionibacteriales</taxon>
        <taxon>Kribbellaceae</taxon>
        <taxon>Kribbella</taxon>
    </lineage>
</organism>
<dbReference type="PANTHER" id="PTHR35446">
    <property type="entry name" value="SI:CH211-175M2.5"/>
    <property type="match status" value="1"/>
</dbReference>
<reference evidence="2 3" key="1">
    <citation type="journal article" date="2015" name="Stand. Genomic Sci.">
        <title>Genomic Encyclopedia of Bacterial and Archaeal Type Strains, Phase III: the genomes of soil and plant-associated and newly described type strains.</title>
        <authorList>
            <person name="Whitman W.B."/>
            <person name="Woyke T."/>
            <person name="Klenk H.P."/>
            <person name="Zhou Y."/>
            <person name="Lilburn T.G."/>
            <person name="Beck B.J."/>
            <person name="De Vos P."/>
            <person name="Vandamme P."/>
            <person name="Eisen J.A."/>
            <person name="Garrity G."/>
            <person name="Hugenholtz P."/>
            <person name="Kyrpides N.C."/>
        </authorList>
    </citation>
    <scope>NUCLEOTIDE SEQUENCE [LARGE SCALE GENOMIC DNA]</scope>
    <source>
        <strain evidence="2 3">VKM Ac-2538</strain>
    </source>
</reference>
<feature type="domain" description="Carboxymuconolactone decarboxylase-like" evidence="1">
    <location>
        <begin position="40"/>
        <end position="120"/>
    </location>
</feature>